<dbReference type="InterPro" id="IPR050093">
    <property type="entry name" value="ABC_SmlMolc_Importer"/>
</dbReference>
<reference evidence="6" key="1">
    <citation type="submission" date="2019-10" db="EMBL/GenBank/DDBJ databases">
        <authorList>
            <person name="Robison T.A."/>
            <person name="Li F.-W."/>
        </authorList>
    </citation>
    <scope>NUCLEOTIDE SEQUENCE</scope>
    <source>
        <strain evidence="6">Oxford</strain>
    </source>
</reference>
<keyword evidence="1" id="KW-0813">Transport</keyword>
<feature type="domain" description="ABC transporter" evidence="5">
    <location>
        <begin position="3"/>
        <end position="233"/>
    </location>
</feature>
<name>A0A6M8ASX8_9EMBR</name>
<reference evidence="6" key="2">
    <citation type="journal article" date="2020" name="Nat. Plants">
        <title>Anthoceros genomes illuminate the origin of land plants and the unique biology of hornworts.</title>
        <authorList>
            <person name="Li F.W."/>
            <person name="Nishiyama T."/>
            <person name="Waller M."/>
            <person name="Frangedakis E."/>
            <person name="Keller J."/>
            <person name="Li Z."/>
            <person name="Fernandez-Pozo N."/>
            <person name="Barker M.S."/>
            <person name="Bennett T."/>
            <person name="Blazquez M.A."/>
            <person name="Cheng S."/>
            <person name="Cuming A.C."/>
            <person name="de Vries J."/>
            <person name="de Vries S."/>
            <person name="Delaux P.M."/>
            <person name="Diop I.S."/>
            <person name="Harrison C.J."/>
            <person name="Hauser D."/>
            <person name="Hernandez-Garcia J."/>
            <person name="Kirbis A."/>
            <person name="Meeks J.C."/>
            <person name="Monte I."/>
            <person name="Mutte S.K."/>
            <person name="Neubauer A."/>
            <person name="Quandt D."/>
            <person name="Robison T."/>
            <person name="Shimamura M."/>
            <person name="Rensing S.A."/>
            <person name="Villarreal J.C."/>
            <person name="Weijers D."/>
            <person name="Wicke S."/>
            <person name="Wong G.K."/>
            <person name="Sakakibara K."/>
            <person name="Szovenyi P."/>
        </authorList>
    </citation>
    <scope>NUCLEOTIDE SEQUENCE</scope>
    <source>
        <strain evidence="6">Oxford</strain>
    </source>
</reference>
<dbReference type="AlphaFoldDB" id="A0A6M8ASX8"/>
<dbReference type="GO" id="GO:0016887">
    <property type="term" value="F:ATP hydrolysis activity"/>
    <property type="evidence" value="ECO:0007669"/>
    <property type="project" value="InterPro"/>
</dbReference>
<protein>
    <submittedName>
        <fullName evidence="6">Sulfate transport ATP-binding protein</fullName>
    </submittedName>
</protein>
<dbReference type="PROSITE" id="PS50893">
    <property type="entry name" value="ABC_TRANSPORTER_2"/>
    <property type="match status" value="1"/>
</dbReference>
<geneLocation type="chloroplast" evidence="6"/>
<dbReference type="InterPro" id="IPR017871">
    <property type="entry name" value="ABC_transporter-like_CS"/>
</dbReference>
<dbReference type="InterPro" id="IPR027417">
    <property type="entry name" value="P-loop_NTPase"/>
</dbReference>
<keyword evidence="6" id="KW-0150">Chloroplast</keyword>
<organism evidence="6">
    <name type="scientific">Anthoceros agrestis</name>
    <dbReference type="NCBI Taxonomy" id="41834"/>
    <lineage>
        <taxon>Eukaryota</taxon>
        <taxon>Viridiplantae</taxon>
        <taxon>Streptophyta</taxon>
        <taxon>Embryophyta</taxon>
        <taxon>Anthocerotophyta</taxon>
        <taxon>Anthocerotopsida</taxon>
        <taxon>Anthocerotidae</taxon>
        <taxon>Anthocerotales</taxon>
        <taxon>Anthocerotaceae</taxon>
        <taxon>Anthoceros</taxon>
    </lineage>
</organism>
<keyword evidence="4 6" id="KW-0067">ATP-binding</keyword>
<dbReference type="Gene3D" id="3.40.50.300">
    <property type="entry name" value="P-loop containing nucleotide triphosphate hydrolases"/>
    <property type="match status" value="1"/>
</dbReference>
<dbReference type="EMBL" id="MN544311">
    <property type="protein sequence ID" value="QKD76504.1"/>
    <property type="molecule type" value="Genomic_DNA"/>
</dbReference>
<dbReference type="PROSITE" id="PS00211">
    <property type="entry name" value="ABC_TRANSPORTER_1"/>
    <property type="match status" value="1"/>
</dbReference>
<evidence type="ECO:0000259" key="5">
    <source>
        <dbReference type="PROSITE" id="PS50893"/>
    </source>
</evidence>
<dbReference type="Pfam" id="PF00005">
    <property type="entry name" value="ABC_tran"/>
    <property type="match status" value="1"/>
</dbReference>
<accession>A0A6M8ASX8</accession>
<evidence type="ECO:0000256" key="4">
    <source>
        <dbReference type="ARBA" id="ARBA00022840"/>
    </source>
</evidence>
<evidence type="ECO:0000256" key="1">
    <source>
        <dbReference type="ARBA" id="ARBA00022448"/>
    </source>
</evidence>
<evidence type="ECO:0000256" key="3">
    <source>
        <dbReference type="ARBA" id="ARBA00022741"/>
    </source>
</evidence>
<dbReference type="SUPFAM" id="SSF52540">
    <property type="entry name" value="P-loop containing nucleoside triphosphate hydrolases"/>
    <property type="match status" value="1"/>
</dbReference>
<dbReference type="SMART" id="SM00382">
    <property type="entry name" value="AAA"/>
    <property type="match status" value="1"/>
</dbReference>
<dbReference type="InterPro" id="IPR003593">
    <property type="entry name" value="AAA+_ATPase"/>
</dbReference>
<keyword evidence="2" id="KW-0691">RNA editing</keyword>
<evidence type="ECO:0000313" key="6">
    <source>
        <dbReference type="EMBL" id="QKD76504.1"/>
    </source>
</evidence>
<keyword evidence="6" id="KW-0934">Plastid</keyword>
<dbReference type="GeneID" id="55751299"/>
<dbReference type="PANTHER" id="PTHR42781">
    <property type="entry name" value="SPERMIDINE/PUTRESCINE IMPORT ATP-BINDING PROTEIN POTA"/>
    <property type="match status" value="1"/>
</dbReference>
<proteinExistence type="predicted"/>
<sequence>MSIPVYEVSKSLGNLKVPDRVSLYVRKVFLVAFSGPSGSGKSSLLRIIAGFDSPDYGSVWLHGIDMTNTSTQYRHMAFVSQHYALSKNMTVYENTSFGLRLRGFSYQKIRNKVNDLLDCLRIPDIVSEYPGKLSGGQKQRVALARSLAIKSDFLSPDEPFGASDGELRRHLSKWLKRYLKDNGITTIMVTHDQKEVISMADEIVVLKQGRFLQQGRSKNLYDEPIDYFVGIFPGSFIEFPQLEESLDAPLNSSTTKSMEKDFTPFIPDLIWSQIFTNQSIHHYHFFLRLHELYLESQIDLKAIPVQIKKIIYKRTFVQLDLSITLSSWNITIPIGYQAFRKLNIQSFVQKLYIKPRNQVYLRAYPKKKNIISKQIQFFIINI</sequence>
<dbReference type="PANTHER" id="PTHR42781:SF4">
    <property type="entry name" value="SPERMIDINE_PUTRESCINE IMPORT ATP-BINDING PROTEIN POTA"/>
    <property type="match status" value="1"/>
</dbReference>
<keyword evidence="3" id="KW-0547">Nucleotide-binding</keyword>
<dbReference type="InterPro" id="IPR003439">
    <property type="entry name" value="ABC_transporter-like_ATP-bd"/>
</dbReference>
<dbReference type="GO" id="GO:0005524">
    <property type="term" value="F:ATP binding"/>
    <property type="evidence" value="ECO:0007669"/>
    <property type="project" value="UniProtKB-KW"/>
</dbReference>
<gene>
    <name evidence="6" type="primary">cysA</name>
</gene>
<evidence type="ECO:0000256" key="2">
    <source>
        <dbReference type="ARBA" id="ARBA00022495"/>
    </source>
</evidence>
<dbReference type="RefSeq" id="YP_009863048.1">
    <property type="nucleotide sequence ID" value="NC_049002.1"/>
</dbReference>